<dbReference type="InterPro" id="IPR029039">
    <property type="entry name" value="Flavoprotein-like_sf"/>
</dbReference>
<protein>
    <submittedName>
        <fullName evidence="3">Flavodoxin</fullName>
    </submittedName>
</protein>
<gene>
    <name evidence="3" type="ORF">CIAN88_04675</name>
</gene>
<feature type="signal peptide" evidence="1">
    <location>
        <begin position="1"/>
        <end position="21"/>
    </location>
</feature>
<feature type="domain" description="Flavodoxin-like" evidence="2">
    <location>
        <begin position="42"/>
        <end position="195"/>
    </location>
</feature>
<keyword evidence="1" id="KW-0732">Signal</keyword>
<dbReference type="SUPFAM" id="SSF52218">
    <property type="entry name" value="Flavoproteins"/>
    <property type="match status" value="1"/>
</dbReference>
<proteinExistence type="predicted"/>
<dbReference type="RefSeq" id="WP_044904341.1">
    <property type="nucleotide sequence ID" value="NZ_JQIF01000018.1"/>
</dbReference>
<dbReference type="PROSITE" id="PS00201">
    <property type="entry name" value="FLAVODOXIN"/>
    <property type="match status" value="1"/>
</dbReference>
<dbReference type="PANTHER" id="PTHR39201:SF1">
    <property type="entry name" value="FLAVODOXIN-LIKE DOMAIN-CONTAINING PROTEIN"/>
    <property type="match status" value="1"/>
</dbReference>
<dbReference type="PANTHER" id="PTHR39201">
    <property type="entry name" value="EXPORTED PROTEIN-RELATED"/>
    <property type="match status" value="1"/>
</dbReference>
<evidence type="ECO:0000313" key="4">
    <source>
        <dbReference type="Proteomes" id="UP000030008"/>
    </source>
</evidence>
<organism evidence="3 4">
    <name type="scientific">Clostridium innocuum</name>
    <dbReference type="NCBI Taxonomy" id="1522"/>
    <lineage>
        <taxon>Bacteria</taxon>
        <taxon>Bacillati</taxon>
        <taxon>Bacillota</taxon>
        <taxon>Clostridia</taxon>
        <taxon>Eubacteriales</taxon>
        <taxon>Clostridiaceae</taxon>
        <taxon>Clostridium</taxon>
    </lineage>
</organism>
<dbReference type="Proteomes" id="UP000030008">
    <property type="component" value="Unassembled WGS sequence"/>
</dbReference>
<dbReference type="InterPro" id="IPR008254">
    <property type="entry name" value="Flavodoxin/NO_synth"/>
</dbReference>
<dbReference type="GO" id="GO:0010181">
    <property type="term" value="F:FMN binding"/>
    <property type="evidence" value="ECO:0007669"/>
    <property type="project" value="InterPro"/>
</dbReference>
<dbReference type="EMBL" id="JQIF01000018">
    <property type="protein sequence ID" value="KGJ54278.1"/>
    <property type="molecule type" value="Genomic_DNA"/>
</dbReference>
<dbReference type="GO" id="GO:0016651">
    <property type="term" value="F:oxidoreductase activity, acting on NAD(P)H"/>
    <property type="evidence" value="ECO:0007669"/>
    <property type="project" value="UniProtKB-ARBA"/>
</dbReference>
<evidence type="ECO:0000313" key="3">
    <source>
        <dbReference type="EMBL" id="KGJ54278.1"/>
    </source>
</evidence>
<evidence type="ECO:0000259" key="2">
    <source>
        <dbReference type="PROSITE" id="PS50902"/>
    </source>
</evidence>
<dbReference type="Pfam" id="PF12682">
    <property type="entry name" value="Flavodoxin_4"/>
    <property type="match status" value="1"/>
</dbReference>
<dbReference type="InterPro" id="IPR001226">
    <property type="entry name" value="Flavodoxin_CS"/>
</dbReference>
<dbReference type="AlphaFoldDB" id="A0A099IBF9"/>
<accession>A0A099IBF9</accession>
<reference evidence="3 4" key="1">
    <citation type="submission" date="2014-08" db="EMBL/GenBank/DDBJ databases">
        <title>Clostridium innocuum, an unnegligible vancomycin-resistant pathogen causing extra-intestinal infections.</title>
        <authorList>
            <person name="Feng Y."/>
            <person name="Chiu C.-H."/>
        </authorList>
    </citation>
    <scope>NUCLEOTIDE SEQUENCE [LARGE SCALE GENOMIC DNA]</scope>
    <source>
        <strain evidence="3 4">AN88</strain>
    </source>
</reference>
<dbReference type="Gene3D" id="3.40.50.360">
    <property type="match status" value="1"/>
</dbReference>
<comment type="caution">
    <text evidence="3">The sequence shown here is derived from an EMBL/GenBank/DDBJ whole genome shotgun (WGS) entry which is preliminary data.</text>
</comment>
<sequence>MKRILTTIIYIICLTVLVACSHNTTGIPASEKNTAQENDLKIAVVYFSATGNTKAVAELIADEAKADIYEIIPDKKYTEDDLNYNNDNCRANLEMKDDASRPSIKNDLSAITEYDVIYLGYPVWWGTNPRIIQTVLDKYDISNSKIYTFCTSGGSGIESSISDLQTMYSNLNIVAGKRFDNPTEKDVKAWLESIG</sequence>
<feature type="chain" id="PRO_5038596666" evidence="1">
    <location>
        <begin position="22"/>
        <end position="195"/>
    </location>
</feature>
<evidence type="ECO:0000256" key="1">
    <source>
        <dbReference type="SAM" id="SignalP"/>
    </source>
</evidence>
<dbReference type="GO" id="GO:0009055">
    <property type="term" value="F:electron transfer activity"/>
    <property type="evidence" value="ECO:0007669"/>
    <property type="project" value="InterPro"/>
</dbReference>
<dbReference type="PROSITE" id="PS51257">
    <property type="entry name" value="PROKAR_LIPOPROTEIN"/>
    <property type="match status" value="1"/>
</dbReference>
<name>A0A099IBF9_CLOIN</name>
<dbReference type="PROSITE" id="PS50902">
    <property type="entry name" value="FLAVODOXIN_LIKE"/>
    <property type="match status" value="1"/>
</dbReference>